<evidence type="ECO:0000256" key="2">
    <source>
        <dbReference type="ARBA" id="ARBA00006991"/>
    </source>
</evidence>
<feature type="compositionally biased region" description="Basic residues" evidence="12">
    <location>
        <begin position="14"/>
        <end position="23"/>
    </location>
</feature>
<feature type="domain" description="C2H2-type" evidence="13">
    <location>
        <begin position="228"/>
        <end position="255"/>
    </location>
</feature>
<dbReference type="SUPFAM" id="SSF57667">
    <property type="entry name" value="beta-beta-alpha zinc fingers"/>
    <property type="match status" value="4"/>
</dbReference>
<feature type="domain" description="C2H2-type" evidence="13">
    <location>
        <begin position="144"/>
        <end position="171"/>
    </location>
</feature>
<dbReference type="Proteomes" id="UP000001038">
    <property type="component" value="Chromosome 11"/>
</dbReference>
<dbReference type="SMART" id="SM00355">
    <property type="entry name" value="ZnF_C2H2"/>
    <property type="match status" value="7"/>
</dbReference>
<evidence type="ECO:0000256" key="8">
    <source>
        <dbReference type="ARBA" id="ARBA00023125"/>
    </source>
</evidence>
<proteinExistence type="inferred from homology"/>
<reference evidence="14" key="2">
    <citation type="submission" date="2025-08" db="UniProtKB">
        <authorList>
            <consortium name="Ensembl"/>
        </authorList>
    </citation>
    <scope>IDENTIFICATION</scope>
    <source>
        <strain evidence="14">Hd-rR</strain>
    </source>
</reference>
<dbReference type="FunFam" id="3.30.160.60:FF:001954">
    <property type="entry name" value="Zinc finger protein 787"/>
    <property type="match status" value="1"/>
</dbReference>
<dbReference type="GO" id="GO:0005634">
    <property type="term" value="C:nucleus"/>
    <property type="evidence" value="ECO:0007669"/>
    <property type="project" value="UniProtKB-SubCell"/>
</dbReference>
<evidence type="ECO:0000256" key="10">
    <source>
        <dbReference type="ARBA" id="ARBA00023242"/>
    </source>
</evidence>
<accession>H2L7E4</accession>
<organism evidence="14 15">
    <name type="scientific">Oryzias latipes</name>
    <name type="common">Japanese rice fish</name>
    <name type="synonym">Japanese killifish</name>
    <dbReference type="NCBI Taxonomy" id="8090"/>
    <lineage>
        <taxon>Eukaryota</taxon>
        <taxon>Metazoa</taxon>
        <taxon>Chordata</taxon>
        <taxon>Craniata</taxon>
        <taxon>Vertebrata</taxon>
        <taxon>Euteleostomi</taxon>
        <taxon>Actinopterygii</taxon>
        <taxon>Neopterygii</taxon>
        <taxon>Teleostei</taxon>
        <taxon>Neoteleostei</taxon>
        <taxon>Acanthomorphata</taxon>
        <taxon>Ovalentaria</taxon>
        <taxon>Atherinomorphae</taxon>
        <taxon>Beloniformes</taxon>
        <taxon>Adrianichthyidae</taxon>
        <taxon>Oryziinae</taxon>
        <taxon>Oryzias</taxon>
    </lineage>
</organism>
<keyword evidence="8" id="KW-0238">DNA-binding</keyword>
<dbReference type="Pfam" id="PF00096">
    <property type="entry name" value="zf-C2H2"/>
    <property type="match status" value="4"/>
</dbReference>
<evidence type="ECO:0000256" key="3">
    <source>
        <dbReference type="ARBA" id="ARBA00022723"/>
    </source>
</evidence>
<dbReference type="GO" id="GO:0003677">
    <property type="term" value="F:DNA binding"/>
    <property type="evidence" value="ECO:0007669"/>
    <property type="project" value="UniProtKB-KW"/>
</dbReference>
<evidence type="ECO:0000256" key="7">
    <source>
        <dbReference type="ARBA" id="ARBA00023015"/>
    </source>
</evidence>
<gene>
    <name evidence="14" type="primary">LOC101164732</name>
</gene>
<keyword evidence="10" id="KW-0539">Nucleus</keyword>
<evidence type="ECO:0000256" key="9">
    <source>
        <dbReference type="ARBA" id="ARBA00023163"/>
    </source>
</evidence>
<keyword evidence="7" id="KW-0805">Transcription regulation</keyword>
<keyword evidence="15" id="KW-1185">Reference proteome</keyword>
<dbReference type="Pfam" id="PF13912">
    <property type="entry name" value="zf-C2H2_6"/>
    <property type="match status" value="1"/>
</dbReference>
<feature type="region of interest" description="Disordered" evidence="12">
    <location>
        <begin position="1"/>
        <end position="37"/>
    </location>
</feature>
<feature type="domain" description="C2H2-type" evidence="13">
    <location>
        <begin position="109"/>
        <end position="140"/>
    </location>
</feature>
<keyword evidence="9" id="KW-0804">Transcription</keyword>
<dbReference type="GO" id="GO:0008270">
    <property type="term" value="F:zinc ion binding"/>
    <property type="evidence" value="ECO:0007669"/>
    <property type="project" value="UniProtKB-KW"/>
</dbReference>
<comment type="subcellular location">
    <subcellularLocation>
        <location evidence="1">Nucleus</location>
    </subcellularLocation>
</comment>
<evidence type="ECO:0000256" key="5">
    <source>
        <dbReference type="ARBA" id="ARBA00022771"/>
    </source>
</evidence>
<dbReference type="FunFam" id="3.30.160.60:FF:000965">
    <property type="entry name" value="Neurotrophin receptor-interacting factor homolog"/>
    <property type="match status" value="1"/>
</dbReference>
<dbReference type="FunFam" id="3.30.160.60:FF:001498">
    <property type="entry name" value="Zinc finger protein 404"/>
    <property type="match status" value="1"/>
</dbReference>
<comment type="similarity">
    <text evidence="2">Belongs to the krueppel C2H2-type zinc-finger protein family.</text>
</comment>
<evidence type="ECO:0000313" key="15">
    <source>
        <dbReference type="Proteomes" id="UP000001038"/>
    </source>
</evidence>
<dbReference type="InterPro" id="IPR036236">
    <property type="entry name" value="Znf_C2H2_sf"/>
</dbReference>
<dbReference type="Bgee" id="ENSORLG00000028028">
    <property type="expression patterns" value="Expressed in animal zygote and 14 other cell types or tissues"/>
</dbReference>
<keyword evidence="5 11" id="KW-0863">Zinc-finger</keyword>
<dbReference type="PANTHER" id="PTHR47772:SF13">
    <property type="entry name" value="GASTRULA ZINC FINGER PROTEIN XLCGF49.1-LIKE-RELATED"/>
    <property type="match status" value="1"/>
</dbReference>
<dbReference type="eggNOG" id="KOG1721">
    <property type="taxonomic scope" value="Eukaryota"/>
</dbReference>
<feature type="domain" description="C2H2-type" evidence="13">
    <location>
        <begin position="200"/>
        <end position="227"/>
    </location>
</feature>
<keyword evidence="4" id="KW-0677">Repeat</keyword>
<dbReference type="GeneTree" id="ENSGT00940000166443"/>
<evidence type="ECO:0000256" key="12">
    <source>
        <dbReference type="SAM" id="MobiDB-lite"/>
    </source>
</evidence>
<evidence type="ECO:0000313" key="14">
    <source>
        <dbReference type="Ensembl" id="ENSORLP00000001756.2"/>
    </source>
</evidence>
<protein>
    <recommendedName>
        <fullName evidence="13">C2H2-type domain-containing protein</fullName>
    </recommendedName>
</protein>
<dbReference type="PANTHER" id="PTHR47772">
    <property type="entry name" value="ZINC FINGER PROTEIN 200"/>
    <property type="match status" value="1"/>
</dbReference>
<dbReference type="FunFam" id="3.30.160.60:FF:001325">
    <property type="entry name" value="zinc finger protein 200"/>
    <property type="match status" value="1"/>
</dbReference>
<evidence type="ECO:0000256" key="6">
    <source>
        <dbReference type="ARBA" id="ARBA00022833"/>
    </source>
</evidence>
<evidence type="ECO:0000256" key="1">
    <source>
        <dbReference type="ARBA" id="ARBA00004123"/>
    </source>
</evidence>
<dbReference type="PROSITE" id="PS50157">
    <property type="entry name" value="ZINC_FINGER_C2H2_2"/>
    <property type="match status" value="6"/>
</dbReference>
<dbReference type="Ensembl" id="ENSORLT00000001757.2">
    <property type="protein sequence ID" value="ENSORLP00000001756.2"/>
    <property type="gene ID" value="ENSORLG00000028028.1"/>
</dbReference>
<keyword evidence="3" id="KW-0479">Metal-binding</keyword>
<feature type="domain" description="C2H2-type" evidence="13">
    <location>
        <begin position="172"/>
        <end position="199"/>
    </location>
</feature>
<dbReference type="AlphaFoldDB" id="H2L7E4"/>
<sequence length="315" mass="35135">MTSSSKIPISASVPKRKRGRPRLTKPVVQTKRKRSGPSQTFNCFVCGQTLQGKGFLLKHVLSHSQNVLHTCTVCSQEFGKLSALRKHTAAHETDGTQKSKRCRSSAPSYCCKVCNDSFDRKTLLEKHSTDSLISHLRSHRDARSTCDTCGKSFPGYSALLMHLRIHTGEKPFTCSYCGKAFNQTGNLKTHLKIHTGERAFSCSICGKGFTQKQTLDTHIRFHNKERRFLCQVCGKGFMQEVDLKRHILIHTGEKPYISSVAGACTARGRGGIQTARGRAGTERGARRRAASFSRFRVYPLDVAVAIYCKWLLNPV</sequence>
<dbReference type="PROSITE" id="PS00028">
    <property type="entry name" value="ZINC_FINGER_C2H2_1"/>
    <property type="match status" value="6"/>
</dbReference>
<feature type="domain" description="C2H2-type" evidence="13">
    <location>
        <begin position="69"/>
        <end position="96"/>
    </location>
</feature>
<name>H2L7E4_ORYLA</name>
<evidence type="ECO:0000256" key="4">
    <source>
        <dbReference type="ARBA" id="ARBA00022737"/>
    </source>
</evidence>
<evidence type="ECO:0000259" key="13">
    <source>
        <dbReference type="PROSITE" id="PS50157"/>
    </source>
</evidence>
<evidence type="ECO:0000256" key="11">
    <source>
        <dbReference type="PROSITE-ProRule" id="PRU00042"/>
    </source>
</evidence>
<dbReference type="InterPro" id="IPR013087">
    <property type="entry name" value="Znf_C2H2_type"/>
</dbReference>
<dbReference type="Gene3D" id="3.30.160.60">
    <property type="entry name" value="Classic Zinc Finger"/>
    <property type="match status" value="5"/>
</dbReference>
<reference evidence="14 15" key="1">
    <citation type="journal article" date="2007" name="Nature">
        <title>The medaka draft genome and insights into vertebrate genome evolution.</title>
        <authorList>
            <person name="Kasahara M."/>
            <person name="Naruse K."/>
            <person name="Sasaki S."/>
            <person name="Nakatani Y."/>
            <person name="Qu W."/>
            <person name="Ahsan B."/>
            <person name="Yamada T."/>
            <person name="Nagayasu Y."/>
            <person name="Doi K."/>
            <person name="Kasai Y."/>
            <person name="Jindo T."/>
            <person name="Kobayashi D."/>
            <person name="Shimada A."/>
            <person name="Toyoda A."/>
            <person name="Kuroki Y."/>
            <person name="Fujiyama A."/>
            <person name="Sasaki T."/>
            <person name="Shimizu A."/>
            <person name="Asakawa S."/>
            <person name="Shimizu N."/>
            <person name="Hashimoto S."/>
            <person name="Yang J."/>
            <person name="Lee Y."/>
            <person name="Matsushima K."/>
            <person name="Sugano S."/>
            <person name="Sakaizumi M."/>
            <person name="Narita T."/>
            <person name="Ohishi K."/>
            <person name="Haga S."/>
            <person name="Ohta F."/>
            <person name="Nomoto H."/>
            <person name="Nogata K."/>
            <person name="Morishita T."/>
            <person name="Endo T."/>
            <person name="Shin-I T."/>
            <person name="Takeda H."/>
            <person name="Morishita S."/>
            <person name="Kohara Y."/>
        </authorList>
    </citation>
    <scope>NUCLEOTIDE SEQUENCE [LARGE SCALE GENOMIC DNA]</scope>
    <source>
        <strain evidence="14 15">Hd-rR</strain>
    </source>
</reference>
<dbReference type="HOGENOM" id="CLU_002678_44_5_1"/>
<reference evidence="14" key="3">
    <citation type="submission" date="2025-09" db="UniProtKB">
        <authorList>
            <consortium name="Ensembl"/>
        </authorList>
    </citation>
    <scope>IDENTIFICATION</scope>
    <source>
        <strain evidence="14">Hd-rR</strain>
    </source>
</reference>
<dbReference type="InterPro" id="IPR050636">
    <property type="entry name" value="C2H2-ZF_domain-containing"/>
</dbReference>
<keyword evidence="6" id="KW-0862">Zinc</keyword>